<accession>R0JTP5</accession>
<protein>
    <submittedName>
        <fullName evidence="1">Uncharacterized protein</fullName>
    </submittedName>
</protein>
<proteinExistence type="predicted"/>
<evidence type="ECO:0000313" key="1">
    <source>
        <dbReference type="EMBL" id="EOB00567.1"/>
    </source>
</evidence>
<dbReference type="AlphaFoldDB" id="R0JTP5"/>
<reference evidence="2" key="1">
    <citation type="journal article" date="2013" name="Nat. Genet.">
        <title>The duck genome and transcriptome provide insight into an avian influenza virus reservoir species.</title>
        <authorList>
            <person name="Huang Y."/>
            <person name="Li Y."/>
            <person name="Burt D.W."/>
            <person name="Chen H."/>
            <person name="Zhang Y."/>
            <person name="Qian W."/>
            <person name="Kim H."/>
            <person name="Gan S."/>
            <person name="Zhao Y."/>
            <person name="Li J."/>
            <person name="Yi K."/>
            <person name="Feng H."/>
            <person name="Zhu P."/>
            <person name="Li B."/>
            <person name="Liu Q."/>
            <person name="Fairley S."/>
            <person name="Magor K.E."/>
            <person name="Du Z."/>
            <person name="Hu X."/>
            <person name="Goodman L."/>
            <person name="Tafer H."/>
            <person name="Vignal A."/>
            <person name="Lee T."/>
            <person name="Kim K.W."/>
            <person name="Sheng Z."/>
            <person name="An Y."/>
            <person name="Searle S."/>
            <person name="Herrero J."/>
            <person name="Groenen M.A."/>
            <person name="Crooijmans R.P."/>
            <person name="Faraut T."/>
            <person name="Cai Q."/>
            <person name="Webster R.G."/>
            <person name="Aldridge J.R."/>
            <person name="Warren W.C."/>
            <person name="Bartschat S."/>
            <person name="Kehr S."/>
            <person name="Marz M."/>
            <person name="Stadler P.F."/>
            <person name="Smith J."/>
            <person name="Kraus R.H."/>
            <person name="Zhao Y."/>
            <person name="Ren L."/>
            <person name="Fei J."/>
            <person name="Morisson M."/>
            <person name="Kaiser P."/>
            <person name="Griffin D.K."/>
            <person name="Rao M."/>
            <person name="Pitel F."/>
            <person name="Wang J."/>
            <person name="Li N."/>
        </authorList>
    </citation>
    <scope>NUCLEOTIDE SEQUENCE [LARGE SCALE GENOMIC DNA]</scope>
</reference>
<keyword evidence="2" id="KW-1185">Reference proteome</keyword>
<dbReference type="Proteomes" id="UP000296049">
    <property type="component" value="Unassembled WGS sequence"/>
</dbReference>
<dbReference type="EMBL" id="KB743183">
    <property type="protein sequence ID" value="EOB00567.1"/>
    <property type="molecule type" value="Genomic_DNA"/>
</dbReference>
<sequence>MASDTWLCTTFFINACYSWYNGIFSVLGTGRISLREQFYAAMSALFQKYWAPKNQQASEDNLHKYAQAKPMYSYLSECISYSIIEP</sequence>
<evidence type="ECO:0000313" key="2">
    <source>
        <dbReference type="Proteomes" id="UP000296049"/>
    </source>
</evidence>
<name>R0JTP5_ANAPL</name>
<gene>
    <name evidence="1" type="ORF">Anapl_11706</name>
</gene>
<organism evidence="1 2">
    <name type="scientific">Anas platyrhynchos</name>
    <name type="common">Mallard</name>
    <name type="synonym">Anas boschas</name>
    <dbReference type="NCBI Taxonomy" id="8839"/>
    <lineage>
        <taxon>Eukaryota</taxon>
        <taxon>Metazoa</taxon>
        <taxon>Chordata</taxon>
        <taxon>Craniata</taxon>
        <taxon>Vertebrata</taxon>
        <taxon>Euteleostomi</taxon>
        <taxon>Archelosauria</taxon>
        <taxon>Archosauria</taxon>
        <taxon>Dinosauria</taxon>
        <taxon>Saurischia</taxon>
        <taxon>Theropoda</taxon>
        <taxon>Coelurosauria</taxon>
        <taxon>Aves</taxon>
        <taxon>Neognathae</taxon>
        <taxon>Galloanserae</taxon>
        <taxon>Anseriformes</taxon>
        <taxon>Anatidae</taxon>
        <taxon>Anatinae</taxon>
        <taxon>Anas</taxon>
    </lineage>
</organism>